<comment type="subcellular location">
    <subcellularLocation>
        <location evidence="1">Membrane</location>
        <topology evidence="1">Multi-pass membrane protein</topology>
    </subcellularLocation>
</comment>
<evidence type="ECO:0000256" key="2">
    <source>
        <dbReference type="ARBA" id="ARBA00010199"/>
    </source>
</evidence>
<comment type="caution">
    <text evidence="7">The sequence shown here is derived from an EMBL/GenBank/DDBJ whole genome shotgun (WGS) entry which is preliminary data.</text>
</comment>
<evidence type="ECO:0000256" key="3">
    <source>
        <dbReference type="ARBA" id="ARBA00022692"/>
    </source>
</evidence>
<evidence type="ECO:0000256" key="5">
    <source>
        <dbReference type="ARBA" id="ARBA00023136"/>
    </source>
</evidence>
<keyword evidence="3 6" id="KW-0812">Transmembrane</keyword>
<comment type="similarity">
    <text evidence="2">Belongs to the multi antimicrobial extrusion (MATE) (TC 2.A.66.1) family.</text>
</comment>
<name>A0ABV7FTH2_9ALTE</name>
<keyword evidence="8" id="KW-1185">Reference proteome</keyword>
<dbReference type="NCBIfam" id="TIGR00797">
    <property type="entry name" value="matE"/>
    <property type="match status" value="1"/>
</dbReference>
<reference evidence="8" key="1">
    <citation type="journal article" date="2019" name="Int. J. Syst. Evol. Microbiol.">
        <title>The Global Catalogue of Microorganisms (GCM) 10K type strain sequencing project: providing services to taxonomists for standard genome sequencing and annotation.</title>
        <authorList>
            <consortium name="The Broad Institute Genomics Platform"/>
            <consortium name="The Broad Institute Genome Sequencing Center for Infectious Disease"/>
            <person name="Wu L."/>
            <person name="Ma J."/>
        </authorList>
    </citation>
    <scope>NUCLEOTIDE SEQUENCE [LARGE SCALE GENOMIC DNA]</scope>
    <source>
        <strain evidence="8">KCTC 52473</strain>
    </source>
</reference>
<feature type="transmembrane region" description="Helical" evidence="6">
    <location>
        <begin position="48"/>
        <end position="71"/>
    </location>
</feature>
<feature type="transmembrane region" description="Helical" evidence="6">
    <location>
        <begin position="141"/>
        <end position="159"/>
    </location>
</feature>
<dbReference type="InterPro" id="IPR002528">
    <property type="entry name" value="MATE_fam"/>
</dbReference>
<evidence type="ECO:0000313" key="7">
    <source>
        <dbReference type="EMBL" id="MFC3122588.1"/>
    </source>
</evidence>
<sequence length="447" mass="48957">MRIQMLAPQTQLRHKRLLSIAFPLIVANITTPLLGLVDTAILGRMGGLHYLAGAAVGSLIITQLYWVCGFLKMSITGLSAQADPTRAQSKVNVVVQGVLASILLAIVILLLNPLILKAGLWFVGEQGLTNQSTVDYFETRIWGAPAALTNLVLIGWLVGQQLTRSVLIIQVFTNIINIIASLVFVYFFDWGVTGVAAGTLVAEYASVVMCFSLVVKALSGQAYDLNLPNLASLLRLASLNANIFIRNLALQFTLAFVTLIGVGYGTEAAAMNAILMQFFSLIALGLDGIANAVESLVGRAKGQKDFVSLKKEVNTGLIWSSIIALLYTTVFYVFGDEILRLLSNNEDLFILFEDYHVLVLLLPLVSHWCFLFDGVYVGLTAGKTMRNTMLISTLCVFLPTYYLNNSSGNMALWLALLAFLASRGVLLWGDYYLNTRRYPHTRLFGQP</sequence>
<dbReference type="InterPro" id="IPR044644">
    <property type="entry name" value="DinF-like"/>
</dbReference>
<feature type="transmembrane region" description="Helical" evidence="6">
    <location>
        <begin position="410"/>
        <end position="433"/>
    </location>
</feature>
<keyword evidence="4 6" id="KW-1133">Transmembrane helix</keyword>
<feature type="transmembrane region" description="Helical" evidence="6">
    <location>
        <begin position="91"/>
        <end position="111"/>
    </location>
</feature>
<evidence type="ECO:0000256" key="1">
    <source>
        <dbReference type="ARBA" id="ARBA00004141"/>
    </source>
</evidence>
<feature type="transmembrane region" description="Helical" evidence="6">
    <location>
        <begin position="20"/>
        <end position="42"/>
    </location>
</feature>
<feature type="transmembrane region" description="Helical" evidence="6">
    <location>
        <begin position="166"/>
        <end position="188"/>
    </location>
</feature>
<keyword evidence="5 6" id="KW-0472">Membrane</keyword>
<evidence type="ECO:0000256" key="4">
    <source>
        <dbReference type="ARBA" id="ARBA00022989"/>
    </source>
</evidence>
<accession>A0ABV7FTH2</accession>
<organism evidence="7 8">
    <name type="scientific">Agaribacter flavus</name>
    <dbReference type="NCBI Taxonomy" id="1902781"/>
    <lineage>
        <taxon>Bacteria</taxon>
        <taxon>Pseudomonadati</taxon>
        <taxon>Pseudomonadota</taxon>
        <taxon>Gammaproteobacteria</taxon>
        <taxon>Alteromonadales</taxon>
        <taxon>Alteromonadaceae</taxon>
        <taxon>Agaribacter</taxon>
    </lineage>
</organism>
<feature type="transmembrane region" description="Helical" evidence="6">
    <location>
        <begin position="313"/>
        <end position="335"/>
    </location>
</feature>
<dbReference type="Proteomes" id="UP001595478">
    <property type="component" value="Unassembled WGS sequence"/>
</dbReference>
<protein>
    <submittedName>
        <fullName evidence="7">MATE family efflux transporter</fullName>
    </submittedName>
</protein>
<dbReference type="PANTHER" id="PTHR42893:SF46">
    <property type="entry name" value="PROTEIN DETOXIFICATION 44, CHLOROPLASTIC"/>
    <property type="match status" value="1"/>
</dbReference>
<dbReference type="PANTHER" id="PTHR42893">
    <property type="entry name" value="PROTEIN DETOXIFICATION 44, CHLOROPLASTIC-RELATED"/>
    <property type="match status" value="1"/>
</dbReference>
<feature type="transmembrane region" description="Helical" evidence="6">
    <location>
        <begin position="194"/>
        <end position="215"/>
    </location>
</feature>
<dbReference type="EMBL" id="JBHRSW010000029">
    <property type="protein sequence ID" value="MFC3122588.1"/>
    <property type="molecule type" value="Genomic_DNA"/>
</dbReference>
<gene>
    <name evidence="7" type="ORF">ACFOHL_13265</name>
</gene>
<proteinExistence type="inferred from homology"/>
<feature type="transmembrane region" description="Helical" evidence="6">
    <location>
        <begin position="243"/>
        <end position="264"/>
    </location>
</feature>
<feature type="transmembrane region" description="Helical" evidence="6">
    <location>
        <begin position="355"/>
        <end position="376"/>
    </location>
</feature>
<evidence type="ECO:0000313" key="8">
    <source>
        <dbReference type="Proteomes" id="UP001595478"/>
    </source>
</evidence>
<dbReference type="CDD" id="cd13136">
    <property type="entry name" value="MATE_DinF_like"/>
    <property type="match status" value="1"/>
</dbReference>
<evidence type="ECO:0000256" key="6">
    <source>
        <dbReference type="SAM" id="Phobius"/>
    </source>
</evidence>
<dbReference type="Pfam" id="PF01554">
    <property type="entry name" value="MatE"/>
    <property type="match status" value="2"/>
</dbReference>
<feature type="transmembrane region" description="Helical" evidence="6">
    <location>
        <begin position="270"/>
        <end position="293"/>
    </location>
</feature>